<organism evidence="2 3">
    <name type="scientific">Linum trigynum</name>
    <dbReference type="NCBI Taxonomy" id="586398"/>
    <lineage>
        <taxon>Eukaryota</taxon>
        <taxon>Viridiplantae</taxon>
        <taxon>Streptophyta</taxon>
        <taxon>Embryophyta</taxon>
        <taxon>Tracheophyta</taxon>
        <taxon>Spermatophyta</taxon>
        <taxon>Magnoliopsida</taxon>
        <taxon>eudicotyledons</taxon>
        <taxon>Gunneridae</taxon>
        <taxon>Pentapetalae</taxon>
        <taxon>rosids</taxon>
        <taxon>fabids</taxon>
        <taxon>Malpighiales</taxon>
        <taxon>Linaceae</taxon>
        <taxon>Linum</taxon>
    </lineage>
</organism>
<dbReference type="Proteomes" id="UP001497516">
    <property type="component" value="Chromosome 2"/>
</dbReference>
<accession>A0AAV2DGL2</accession>
<name>A0AAV2DGL2_9ROSI</name>
<keyword evidence="3" id="KW-1185">Reference proteome</keyword>
<evidence type="ECO:0000313" key="2">
    <source>
        <dbReference type="EMBL" id="CAL1372256.1"/>
    </source>
</evidence>
<proteinExistence type="predicted"/>
<feature type="region of interest" description="Disordered" evidence="1">
    <location>
        <begin position="57"/>
        <end position="83"/>
    </location>
</feature>
<dbReference type="AlphaFoldDB" id="A0AAV2DGL2"/>
<gene>
    <name evidence="2" type="ORF">LTRI10_LOCUS14274</name>
</gene>
<sequence>MRWVRDGCWLPFNYEQLLHPCTLHFYVPKRRSDFLPYGVQNIYTCSEAYNPDKLRDDLISSPNVLPSDEKPRRDDPSAAADHLPQLVPEPQVHRHVTLLERHPEDLQQEPDRAAVLETSSVWTLSLWCRGSRPPLHLADTSPPLPPPGCPRHHHRHGVLLPLWFLEWRWRKLWWWLFS</sequence>
<protein>
    <submittedName>
        <fullName evidence="2">Uncharacterized protein</fullName>
    </submittedName>
</protein>
<evidence type="ECO:0000313" key="3">
    <source>
        <dbReference type="Proteomes" id="UP001497516"/>
    </source>
</evidence>
<reference evidence="2 3" key="1">
    <citation type="submission" date="2024-04" db="EMBL/GenBank/DDBJ databases">
        <authorList>
            <person name="Fracassetti M."/>
        </authorList>
    </citation>
    <scope>NUCLEOTIDE SEQUENCE [LARGE SCALE GENOMIC DNA]</scope>
</reference>
<feature type="compositionally biased region" description="Basic and acidic residues" evidence="1">
    <location>
        <begin position="67"/>
        <end position="76"/>
    </location>
</feature>
<dbReference type="EMBL" id="OZ034815">
    <property type="protein sequence ID" value="CAL1372256.1"/>
    <property type="molecule type" value="Genomic_DNA"/>
</dbReference>
<evidence type="ECO:0000256" key="1">
    <source>
        <dbReference type="SAM" id="MobiDB-lite"/>
    </source>
</evidence>